<dbReference type="EMBL" id="BQNB010014390">
    <property type="protein sequence ID" value="GJT27590.1"/>
    <property type="molecule type" value="Genomic_DNA"/>
</dbReference>
<evidence type="ECO:0000313" key="3">
    <source>
        <dbReference type="Proteomes" id="UP001151760"/>
    </source>
</evidence>
<reference evidence="2" key="2">
    <citation type="submission" date="2022-01" db="EMBL/GenBank/DDBJ databases">
        <authorList>
            <person name="Yamashiro T."/>
            <person name="Shiraishi A."/>
            <person name="Satake H."/>
            <person name="Nakayama K."/>
        </authorList>
    </citation>
    <scope>NUCLEOTIDE SEQUENCE</scope>
</reference>
<accession>A0ABQ5CKP5</accession>
<evidence type="ECO:0000259" key="1">
    <source>
        <dbReference type="Pfam" id="PF05699"/>
    </source>
</evidence>
<sequence>MASQIRLSIAIRCAAESESESGANVDGRDGQIFMFNPDYLREQFVDTLMLSRSTLKRDAMKLWVAAKQATIDGFANLNNRTSAKDFASYDVLGFWKIKGKNQFLFYSRMAWIILSVKATSVASESTFSTRWKVVGTLEEQDKLRSL</sequence>
<keyword evidence="3" id="KW-1185">Reference proteome</keyword>
<dbReference type="InterPro" id="IPR012337">
    <property type="entry name" value="RNaseH-like_sf"/>
</dbReference>
<dbReference type="InterPro" id="IPR008906">
    <property type="entry name" value="HATC_C_dom"/>
</dbReference>
<organism evidence="2 3">
    <name type="scientific">Tanacetum coccineum</name>
    <dbReference type="NCBI Taxonomy" id="301880"/>
    <lineage>
        <taxon>Eukaryota</taxon>
        <taxon>Viridiplantae</taxon>
        <taxon>Streptophyta</taxon>
        <taxon>Embryophyta</taxon>
        <taxon>Tracheophyta</taxon>
        <taxon>Spermatophyta</taxon>
        <taxon>Magnoliopsida</taxon>
        <taxon>eudicotyledons</taxon>
        <taxon>Gunneridae</taxon>
        <taxon>Pentapetalae</taxon>
        <taxon>asterids</taxon>
        <taxon>campanulids</taxon>
        <taxon>Asterales</taxon>
        <taxon>Asteraceae</taxon>
        <taxon>Asteroideae</taxon>
        <taxon>Anthemideae</taxon>
        <taxon>Anthemidinae</taxon>
        <taxon>Tanacetum</taxon>
    </lineage>
</organism>
<dbReference type="SUPFAM" id="SSF53098">
    <property type="entry name" value="Ribonuclease H-like"/>
    <property type="match status" value="1"/>
</dbReference>
<dbReference type="Pfam" id="PF05699">
    <property type="entry name" value="Dimer_Tnp_hAT"/>
    <property type="match status" value="1"/>
</dbReference>
<name>A0ABQ5CKP5_9ASTR</name>
<evidence type="ECO:0000313" key="2">
    <source>
        <dbReference type="EMBL" id="GJT27590.1"/>
    </source>
</evidence>
<feature type="domain" description="HAT C-terminal dimerisation" evidence="1">
    <location>
        <begin position="88"/>
        <end position="133"/>
    </location>
</feature>
<proteinExistence type="predicted"/>
<protein>
    <submittedName>
        <fullName evidence="2">AC transposase</fullName>
    </submittedName>
</protein>
<gene>
    <name evidence="2" type="ORF">Tco_0907865</name>
</gene>
<reference evidence="2" key="1">
    <citation type="journal article" date="2022" name="Int. J. Mol. Sci.">
        <title>Draft Genome of Tanacetum Coccineum: Genomic Comparison of Closely Related Tanacetum-Family Plants.</title>
        <authorList>
            <person name="Yamashiro T."/>
            <person name="Shiraishi A."/>
            <person name="Nakayama K."/>
            <person name="Satake H."/>
        </authorList>
    </citation>
    <scope>NUCLEOTIDE SEQUENCE</scope>
</reference>
<comment type="caution">
    <text evidence="2">The sequence shown here is derived from an EMBL/GenBank/DDBJ whole genome shotgun (WGS) entry which is preliminary data.</text>
</comment>
<dbReference type="Proteomes" id="UP001151760">
    <property type="component" value="Unassembled WGS sequence"/>
</dbReference>